<keyword evidence="2 5" id="KW-0689">Ribosomal protein</keyword>
<dbReference type="STRING" id="1198029.A0A1U7LJS1"/>
<dbReference type="GO" id="GO:0006412">
    <property type="term" value="P:translation"/>
    <property type="evidence" value="ECO:0007669"/>
    <property type="project" value="InterPro"/>
</dbReference>
<dbReference type="EMBL" id="LXFE01002636">
    <property type="protein sequence ID" value="OLL22894.1"/>
    <property type="molecule type" value="Genomic_DNA"/>
</dbReference>
<evidence type="ECO:0000256" key="4">
    <source>
        <dbReference type="ARBA" id="ARBA00035209"/>
    </source>
</evidence>
<reference evidence="5 6" key="1">
    <citation type="submission" date="2016-04" db="EMBL/GenBank/DDBJ databases">
        <title>Evolutionary innovation and constraint leading to complex multicellularity in the Ascomycota.</title>
        <authorList>
            <person name="Cisse O."/>
            <person name="Nguyen A."/>
            <person name="Hewitt D.A."/>
            <person name="Jedd G."/>
            <person name="Stajich J.E."/>
        </authorList>
    </citation>
    <scope>NUCLEOTIDE SEQUENCE [LARGE SCALE GENOMIC DNA]</scope>
    <source>
        <strain evidence="5 6">DAH-3</strain>
    </source>
</reference>
<dbReference type="NCBIfam" id="TIGR03625">
    <property type="entry name" value="L3_bact"/>
    <property type="match status" value="1"/>
</dbReference>
<dbReference type="FunFam" id="3.30.160.810:FF:000001">
    <property type="entry name" value="50S ribosomal protein L3"/>
    <property type="match status" value="1"/>
</dbReference>
<dbReference type="SUPFAM" id="SSF50447">
    <property type="entry name" value="Translation proteins"/>
    <property type="match status" value="1"/>
</dbReference>
<dbReference type="FunFam" id="2.40.30.10:FF:000004">
    <property type="entry name" value="50S ribosomal protein L3"/>
    <property type="match status" value="1"/>
</dbReference>
<dbReference type="Gene3D" id="3.30.160.810">
    <property type="match status" value="1"/>
</dbReference>
<dbReference type="GO" id="GO:0005762">
    <property type="term" value="C:mitochondrial large ribosomal subunit"/>
    <property type="evidence" value="ECO:0007669"/>
    <property type="project" value="EnsemblFungi"/>
</dbReference>
<dbReference type="Proteomes" id="UP000186594">
    <property type="component" value="Unassembled WGS sequence"/>
</dbReference>
<dbReference type="OMA" id="GKNIPCT"/>
<keyword evidence="3" id="KW-0687">Ribonucleoprotein</keyword>
<keyword evidence="6" id="KW-1185">Reference proteome</keyword>
<evidence type="ECO:0000256" key="2">
    <source>
        <dbReference type="ARBA" id="ARBA00022980"/>
    </source>
</evidence>
<protein>
    <recommendedName>
        <fullName evidence="4">Large ribosomal subunit protein uL3m</fullName>
    </recommendedName>
</protein>
<dbReference type="GO" id="GO:0003735">
    <property type="term" value="F:structural constituent of ribosome"/>
    <property type="evidence" value="ECO:0007669"/>
    <property type="project" value="EnsemblFungi"/>
</dbReference>
<dbReference type="Pfam" id="PF00297">
    <property type="entry name" value="Ribosomal_L3"/>
    <property type="match status" value="1"/>
</dbReference>
<dbReference type="PANTHER" id="PTHR11229:SF8">
    <property type="entry name" value="LARGE RIBOSOMAL SUBUNIT PROTEIN UL3M"/>
    <property type="match status" value="1"/>
</dbReference>
<sequence length="233" mass="25287">MLARQSSKLFHERSGLIAIKQGMTAVWDSTGKRLPVTVLQIDRAQVTAHKTHSTEGYYAVQVGSGARNSANVTRPMLGHFSKAKVAPKSYVREFRVQGPEGLIPIGRCINASVFTEGEYVDVKAKAKGKGFQGVMKRHGFHGLRASHGVSISHRSGGSYGQCQDPGRVHPGKKMPGRMGGKQVTTHNCQVVKIDTNLNIILVKGAVPGPKGGEVMVVDAIKKEVARRHKTMNW</sequence>
<dbReference type="OrthoDB" id="274683at2759"/>
<evidence type="ECO:0000313" key="5">
    <source>
        <dbReference type="EMBL" id="OLL22894.1"/>
    </source>
</evidence>
<accession>A0A1U7LJS1</accession>
<dbReference type="InterPro" id="IPR009000">
    <property type="entry name" value="Transl_B-barrel_sf"/>
</dbReference>
<name>A0A1U7LJS1_NEOID</name>
<proteinExistence type="inferred from homology"/>
<comment type="similarity">
    <text evidence="1">Belongs to the universal ribosomal protein uL3 family.</text>
</comment>
<evidence type="ECO:0000256" key="3">
    <source>
        <dbReference type="ARBA" id="ARBA00023274"/>
    </source>
</evidence>
<organism evidence="5 6">
    <name type="scientific">Neolecta irregularis (strain DAH-3)</name>
    <dbReference type="NCBI Taxonomy" id="1198029"/>
    <lineage>
        <taxon>Eukaryota</taxon>
        <taxon>Fungi</taxon>
        <taxon>Dikarya</taxon>
        <taxon>Ascomycota</taxon>
        <taxon>Taphrinomycotina</taxon>
        <taxon>Neolectales</taxon>
        <taxon>Neolectaceae</taxon>
        <taxon>Neolecta</taxon>
    </lineage>
</organism>
<dbReference type="HAMAP" id="MF_01325_B">
    <property type="entry name" value="Ribosomal_uL3_B"/>
    <property type="match status" value="1"/>
</dbReference>
<dbReference type="AlphaFoldDB" id="A0A1U7LJS1"/>
<comment type="caution">
    <text evidence="5">The sequence shown here is derived from an EMBL/GenBank/DDBJ whole genome shotgun (WGS) entry which is preliminary data.</text>
</comment>
<gene>
    <name evidence="5" type="ORF">NEOLI_000200</name>
</gene>
<dbReference type="PANTHER" id="PTHR11229">
    <property type="entry name" value="50S RIBOSOMAL PROTEIN L3"/>
    <property type="match status" value="1"/>
</dbReference>
<evidence type="ECO:0000313" key="6">
    <source>
        <dbReference type="Proteomes" id="UP000186594"/>
    </source>
</evidence>
<dbReference type="InterPro" id="IPR000597">
    <property type="entry name" value="Ribosomal_uL3"/>
</dbReference>
<dbReference type="InterPro" id="IPR019927">
    <property type="entry name" value="Ribosomal_uL3_bac/org-type"/>
</dbReference>
<dbReference type="Gene3D" id="2.40.30.10">
    <property type="entry name" value="Translation factors"/>
    <property type="match status" value="1"/>
</dbReference>
<evidence type="ECO:0000256" key="1">
    <source>
        <dbReference type="ARBA" id="ARBA00006540"/>
    </source>
</evidence>